<feature type="region of interest" description="Disordered" evidence="2">
    <location>
        <begin position="446"/>
        <end position="510"/>
    </location>
</feature>
<dbReference type="Gene3D" id="2.170.16.10">
    <property type="entry name" value="Hedgehog/Intein (Hint) domain"/>
    <property type="match status" value="1"/>
</dbReference>
<dbReference type="Proteomes" id="UP000053244">
    <property type="component" value="Unassembled WGS sequence"/>
</dbReference>
<dbReference type="InterPro" id="IPR032724">
    <property type="entry name" value="SCP1.201-like"/>
</dbReference>
<evidence type="ECO:0000256" key="1">
    <source>
        <dbReference type="SAM" id="Coils"/>
    </source>
</evidence>
<feature type="compositionally biased region" description="Low complexity" evidence="2">
    <location>
        <begin position="605"/>
        <end position="624"/>
    </location>
</feature>
<dbReference type="InterPro" id="IPR009148">
    <property type="entry name" value="PcsB-like"/>
</dbReference>
<feature type="signal peptide" evidence="3">
    <location>
        <begin position="1"/>
        <end position="32"/>
    </location>
</feature>
<feature type="compositionally biased region" description="Low complexity" evidence="2">
    <location>
        <begin position="474"/>
        <end position="491"/>
    </location>
</feature>
<dbReference type="SUPFAM" id="SSF51294">
    <property type="entry name" value="Hedgehog/intein (Hint) domain"/>
    <property type="match status" value="1"/>
</dbReference>
<protein>
    <recommendedName>
        <fullName evidence="6">Intein C-terminal splicing domain-containing protein</fullName>
    </recommendedName>
</protein>
<dbReference type="RefSeq" id="WP_067702925.1">
    <property type="nucleotide sequence ID" value="NZ_LLZH01000310.1"/>
</dbReference>
<reference evidence="4 5" key="1">
    <citation type="submission" date="2015-10" db="EMBL/GenBank/DDBJ databases">
        <authorList>
            <person name="Gilbert D.G."/>
        </authorList>
    </citation>
    <scope>NUCLEOTIDE SEQUENCE [LARGE SCALE GENOMIC DNA]</scope>
    <source>
        <strain evidence="4 5">NRRL B-16712</strain>
    </source>
</reference>
<evidence type="ECO:0000256" key="2">
    <source>
        <dbReference type="SAM" id="MobiDB-lite"/>
    </source>
</evidence>
<dbReference type="Pfam" id="PF14428">
    <property type="entry name" value="DddA-like"/>
    <property type="match status" value="1"/>
</dbReference>
<keyword evidence="3" id="KW-0732">Signal</keyword>
<dbReference type="EMBL" id="LLZH01000310">
    <property type="protein sequence ID" value="KUL25836.1"/>
    <property type="molecule type" value="Genomic_DNA"/>
</dbReference>
<dbReference type="Pfam" id="PF07591">
    <property type="entry name" value="PT-HINT"/>
    <property type="match status" value="1"/>
</dbReference>
<comment type="caution">
    <text evidence="4">The sequence shown here is derived from an EMBL/GenBank/DDBJ whole genome shotgun (WGS) entry which is preliminary data.</text>
</comment>
<feature type="coiled-coil region" evidence="1">
    <location>
        <begin position="795"/>
        <end position="857"/>
    </location>
</feature>
<evidence type="ECO:0000313" key="4">
    <source>
        <dbReference type="EMBL" id="KUL25836.1"/>
    </source>
</evidence>
<dbReference type="OrthoDB" id="582519at2"/>
<accession>A0A101JG28</accession>
<feature type="compositionally biased region" description="Basic and acidic residues" evidence="2">
    <location>
        <begin position="460"/>
        <end position="472"/>
    </location>
</feature>
<keyword evidence="5" id="KW-1185">Reference proteome</keyword>
<sequence>MNKHVARLRALMIAVLAAALIGTGLHAPPAAAAPVASPARALPALAEGPPIPVPPLVTESWNGTTGIDANAERWRKAVADVAALAAEPEVRNAALTALATGDNQKIMQFALVEKRQLETQIAARKKQTAADNLVKIKALVGTGGKYFNAEVQRVLAGTDADREDFFAYSGDIARARDDKVIQDARDRAAQLRDRLRIFAAAAPAESQLRVTAEAALAGDDTAVSAFWETGYLPAAKADAAAREQYLKDLEARTKAAEELTDLAKRAQRASQARSRLLAAHGDAVKALQLAANAMAGAANAARHAEQVITGTGTASAKAAQLAIDKSSAAAQIQAAQDAVDRARPAAATATSAANDLIDTGLTYGAEWSAIVTGMNEAVTAAQGATSTAAAAIDATIATNNAQDAQAKAEAHARQAEQWRKHAQEHAAAAAKLAAAAAKQATAAKTAAARAKTAREQAQAAERDAWAAAERTRQQRQTAEAQATIAAQQRQIAETERANAATHRAEAERQAAIASNARANAEAQAKAAADAEARASAASVAAGNADEKAWGQEKTAQQARDDAQAAERAEQTAKAKTQALRAAAAATAAGAEKDEAQRQADEADRQATAAGTAARNARSAANTATGAAANARTAATQAEYAADRATAAAQQAQAAAAAADAAADKAEASAKATHAAHLRADAKAADATTQQVKAAAAANAAQRLAGQAADESARSLWSANRVRDEAQAATTESVAAAAQSGFAVQAAIAASTSAAGIAEPANTAIGAVSPFAGSDIDADFVALVAEQAKTIGAEQAAAAKARADEAILAAQRAQDAADGATGEIKQAFNAAAQAARSAADAAQAAARAKQDAAQAAAEGAAARIAATNAARADDQARADAAGARSAADAAANDAVIAGRSAQAAQDDATAAGTAAIAAENDASAARDAAGRAESDAANARTAADEAQEYADSAAKAATNALQASIAAQRSAEAAEQAQRDRAAADFANSNGAVPTDPDLLQVLSPEEQQELQQAQTTAGMSVVDFFRENAWQLFLELSGTGDVLSCVREGNTEACLWSLASLLPIGKMAGAFADVVRLMPKLLKFLDKVKAARKKFDDLMEAALRKKKKLAICPNLPVPRSLVAGTPVLMADGTTRAIEMVKTGDEVLATNPETGIRAAKPVLATSVDFGRNELSTISIDIDGSRGTRTAAVTAADDHPFWAQDRSKWVEAGQLMPGHWLRTSAGTSVQISAIKHRTAEARLYNLTIADFHSYYAVAAGTAVLTHNASICPPHESGIEEAKKAKSYFEKKGLYADGITCSLWVQKFGFLPLASGSKNVPDVIKGKPAPGSKGGTYDSHCEAQAAALMWFWGDVEKATLYLDTDYICPVCRQFLPKMLPPGSSLMVVYTNKKGIQEENFDGPKKIPTS</sequence>
<evidence type="ECO:0000313" key="5">
    <source>
        <dbReference type="Proteomes" id="UP000053244"/>
    </source>
</evidence>
<dbReference type="CDD" id="cd00081">
    <property type="entry name" value="Hint"/>
    <property type="match status" value="1"/>
</dbReference>
<organism evidence="4 5">
    <name type="scientific">Actinoplanes awajinensis subsp. mycoplanecinus</name>
    <dbReference type="NCBI Taxonomy" id="135947"/>
    <lineage>
        <taxon>Bacteria</taxon>
        <taxon>Bacillati</taxon>
        <taxon>Actinomycetota</taxon>
        <taxon>Actinomycetes</taxon>
        <taxon>Micromonosporales</taxon>
        <taxon>Micromonosporaceae</taxon>
        <taxon>Actinoplanes</taxon>
    </lineage>
</organism>
<feature type="region of interest" description="Disordered" evidence="2">
    <location>
        <begin position="543"/>
        <end position="624"/>
    </location>
</feature>
<gene>
    <name evidence="4" type="ORF">ADL15_39710</name>
</gene>
<feature type="compositionally biased region" description="Low complexity" evidence="2">
    <location>
        <begin position="573"/>
        <end position="589"/>
    </location>
</feature>
<keyword evidence="1" id="KW-0175">Coiled coil</keyword>
<dbReference type="PRINTS" id="PR01852">
    <property type="entry name" value="SIBAPROTEIN"/>
</dbReference>
<feature type="region of interest" description="Disordered" evidence="2">
    <location>
        <begin position="970"/>
        <end position="989"/>
    </location>
</feature>
<name>A0A101JG28_9ACTN</name>
<dbReference type="InterPro" id="IPR036844">
    <property type="entry name" value="Hint_dom_sf"/>
</dbReference>
<feature type="compositionally biased region" description="Basic and acidic residues" evidence="2">
    <location>
        <begin position="492"/>
        <end position="508"/>
    </location>
</feature>
<evidence type="ECO:0008006" key="6">
    <source>
        <dbReference type="Google" id="ProtNLM"/>
    </source>
</evidence>
<feature type="compositionally biased region" description="Low complexity" evidence="2">
    <location>
        <begin position="446"/>
        <end position="459"/>
    </location>
</feature>
<feature type="compositionally biased region" description="Basic and acidic residues" evidence="2">
    <location>
        <begin position="590"/>
        <end position="604"/>
    </location>
</feature>
<evidence type="ECO:0000256" key="3">
    <source>
        <dbReference type="SAM" id="SignalP"/>
    </source>
</evidence>
<feature type="chain" id="PRO_5007097706" description="Intein C-terminal splicing domain-containing protein" evidence="3">
    <location>
        <begin position="33"/>
        <end position="1406"/>
    </location>
</feature>
<feature type="compositionally biased region" description="Basic and acidic residues" evidence="2">
    <location>
        <begin position="558"/>
        <end position="572"/>
    </location>
</feature>
<proteinExistence type="predicted"/>